<comment type="subcellular location">
    <subcellularLocation>
        <location evidence="1">Membrane</location>
        <topology evidence="1">Multi-pass membrane protein</topology>
    </subcellularLocation>
</comment>
<feature type="non-terminal residue" evidence="6">
    <location>
        <position position="382"/>
    </location>
</feature>
<evidence type="ECO:0000256" key="4">
    <source>
        <dbReference type="ARBA" id="ARBA00023136"/>
    </source>
</evidence>
<gene>
    <name evidence="6" type="ORF">Q4F26_04640</name>
</gene>
<accession>A0AA43UCT1</accession>
<dbReference type="InterPro" id="IPR001046">
    <property type="entry name" value="NRAMP_fam"/>
</dbReference>
<proteinExistence type="predicted"/>
<dbReference type="Pfam" id="PF01566">
    <property type="entry name" value="Nramp"/>
    <property type="match status" value="1"/>
</dbReference>
<feature type="transmembrane region" description="Helical" evidence="5">
    <location>
        <begin position="193"/>
        <end position="214"/>
    </location>
</feature>
<dbReference type="GO" id="GO:0034755">
    <property type="term" value="P:iron ion transmembrane transport"/>
    <property type="evidence" value="ECO:0007669"/>
    <property type="project" value="TreeGrafter"/>
</dbReference>
<protein>
    <submittedName>
        <fullName evidence="6">Divalent metal cation transporter</fullName>
    </submittedName>
</protein>
<dbReference type="Proteomes" id="UP001171751">
    <property type="component" value="Unassembled WGS sequence"/>
</dbReference>
<dbReference type="PANTHER" id="PTHR11706">
    <property type="entry name" value="SOLUTE CARRIER PROTEIN FAMILY 11 MEMBER"/>
    <property type="match status" value="1"/>
</dbReference>
<keyword evidence="2 5" id="KW-0812">Transmembrane</keyword>
<evidence type="ECO:0000256" key="1">
    <source>
        <dbReference type="ARBA" id="ARBA00004141"/>
    </source>
</evidence>
<dbReference type="AlphaFoldDB" id="A0AA43UCT1"/>
<keyword evidence="7" id="KW-1185">Reference proteome</keyword>
<feature type="transmembrane region" description="Helical" evidence="5">
    <location>
        <begin position="343"/>
        <end position="366"/>
    </location>
</feature>
<dbReference type="PANTHER" id="PTHR11706:SF2">
    <property type="entry name" value="TRANSPORTER PROTEIN"/>
    <property type="match status" value="1"/>
</dbReference>
<feature type="transmembrane region" description="Helical" evidence="5">
    <location>
        <begin position="154"/>
        <end position="173"/>
    </location>
</feature>
<dbReference type="GO" id="GO:0005886">
    <property type="term" value="C:plasma membrane"/>
    <property type="evidence" value="ECO:0007669"/>
    <property type="project" value="TreeGrafter"/>
</dbReference>
<dbReference type="GO" id="GO:0015086">
    <property type="term" value="F:cadmium ion transmembrane transporter activity"/>
    <property type="evidence" value="ECO:0007669"/>
    <property type="project" value="TreeGrafter"/>
</dbReference>
<reference evidence="6" key="1">
    <citation type="submission" date="2023-07" db="EMBL/GenBank/DDBJ databases">
        <title>Between Cages and Wild: Unraveling the Impact of Captivity on Animal Microbiomes and Antimicrobial Resistance.</title>
        <authorList>
            <person name="Schmartz G.P."/>
            <person name="Rehner J."/>
            <person name="Schuff M.J."/>
            <person name="Becker S.L."/>
            <person name="Kravczyk M."/>
            <person name="Gurevich A."/>
            <person name="Francke R."/>
            <person name="Mueller R."/>
            <person name="Keller V."/>
            <person name="Keller A."/>
        </authorList>
    </citation>
    <scope>NUCLEOTIDE SEQUENCE</scope>
    <source>
        <strain evidence="6">S39M_St_73</strain>
    </source>
</reference>
<feature type="transmembrane region" description="Helical" evidence="5">
    <location>
        <begin position="283"/>
        <end position="308"/>
    </location>
</feature>
<evidence type="ECO:0000313" key="7">
    <source>
        <dbReference type="Proteomes" id="UP001171751"/>
    </source>
</evidence>
<evidence type="ECO:0000256" key="5">
    <source>
        <dbReference type="SAM" id="Phobius"/>
    </source>
</evidence>
<dbReference type="EMBL" id="JAUNQW010000017">
    <property type="protein sequence ID" value="MDO5457615.1"/>
    <property type="molecule type" value="Genomic_DNA"/>
</dbReference>
<sequence>MTDKNQEIKVKMTDADIRRNIISSSLLMVTSALGPAFLTQTATFTEQFGSNFSFAILFSLVLALGAQINVWRVLTVADMYAQDFANQVFKGLGYVLSFFIFLGGLAFNIGNVSGAGLGLNAIFGLDVKWGATITALIAIVLFLSKNGTKLVDRLINLLAIILLLASLYVAFVSDVPFGEVAVKTFVPDDLGDLFFPMITLVGGTVGGYITFSGAHRLIDHRIVGKENLKFTSSSAIAAIVGSGIMRYLLFFVFLGVVTAGYTLDPTNPAVSAFQHVLGRSGEIIFGIILFAAALSSVIGCAYTSASFIRTFHPWLDRNNNLVIVSFITVSTLVFLFVGQPVKLLILAGSLNGLILPLSLGSILAGAHNKKMVGDYKHPKWMT</sequence>
<evidence type="ECO:0000256" key="2">
    <source>
        <dbReference type="ARBA" id="ARBA00022692"/>
    </source>
</evidence>
<feature type="transmembrane region" description="Helical" evidence="5">
    <location>
        <begin position="52"/>
        <end position="71"/>
    </location>
</feature>
<evidence type="ECO:0000256" key="3">
    <source>
        <dbReference type="ARBA" id="ARBA00022989"/>
    </source>
</evidence>
<keyword evidence="3 5" id="KW-1133">Transmembrane helix</keyword>
<feature type="transmembrane region" description="Helical" evidence="5">
    <location>
        <begin position="91"/>
        <end position="109"/>
    </location>
</feature>
<feature type="transmembrane region" description="Helical" evidence="5">
    <location>
        <begin position="320"/>
        <end position="337"/>
    </location>
</feature>
<comment type="caution">
    <text evidence="6">The sequence shown here is derived from an EMBL/GenBank/DDBJ whole genome shotgun (WGS) entry which is preliminary data.</text>
</comment>
<feature type="transmembrane region" description="Helical" evidence="5">
    <location>
        <begin position="21"/>
        <end position="40"/>
    </location>
</feature>
<keyword evidence="4 5" id="KW-0472">Membrane</keyword>
<feature type="transmembrane region" description="Helical" evidence="5">
    <location>
        <begin position="121"/>
        <end position="142"/>
    </location>
</feature>
<name>A0AA43UCT1_9LACT</name>
<evidence type="ECO:0000313" key="6">
    <source>
        <dbReference type="EMBL" id="MDO5457615.1"/>
    </source>
</evidence>
<feature type="transmembrane region" description="Helical" evidence="5">
    <location>
        <begin position="235"/>
        <end position="263"/>
    </location>
</feature>
<dbReference type="GO" id="GO:0005384">
    <property type="term" value="F:manganese ion transmembrane transporter activity"/>
    <property type="evidence" value="ECO:0007669"/>
    <property type="project" value="TreeGrafter"/>
</dbReference>
<organism evidence="6 7">
    <name type="scientific">Atopococcus tabaci</name>
    <dbReference type="NCBI Taxonomy" id="269774"/>
    <lineage>
        <taxon>Bacteria</taxon>
        <taxon>Bacillati</taxon>
        <taxon>Bacillota</taxon>
        <taxon>Bacilli</taxon>
        <taxon>Lactobacillales</taxon>
        <taxon>Carnobacteriaceae</taxon>
        <taxon>Atopococcus</taxon>
    </lineage>
</organism>